<dbReference type="EMBL" id="JAACBX020000001">
    <property type="protein sequence ID" value="MBM0243418.1"/>
    <property type="molecule type" value="Genomic_DNA"/>
</dbReference>
<comment type="caution">
    <text evidence="1">The sequence shown here is derived from an EMBL/GenBank/DDBJ whole genome shotgun (WGS) entry which is preliminary data.</text>
</comment>
<gene>
    <name evidence="1" type="ORF">GWO63_003815</name>
</gene>
<proteinExistence type="predicted"/>
<sequence length="248" mass="27830">MTESILPRKYGEESAKDFAEEVKKTIKAALPVVDSDLVVEFGINESNGIIVLSIAAPLFYGRGTISAQERNESKRSELYGLVVEYKLTHDRDATFLTVRNSAFEIRVHTQSAIKFEYEREKTTAPAAHIHFSGIGGLLSPALMKNGKKSKSDTRKDENLKALHMPVGGHRFRPSLEDFLYFTIEECGFSGNNGWQNALKKSRDRWFDIQLRAAVRDNPAEAMKALEGLGFNVTPPKDGCPEPRRHTSW</sequence>
<evidence type="ECO:0000313" key="1">
    <source>
        <dbReference type="EMBL" id="MBM0243418.1"/>
    </source>
</evidence>
<evidence type="ECO:0000313" key="2">
    <source>
        <dbReference type="Proteomes" id="UP001518680"/>
    </source>
</evidence>
<evidence type="ECO:0008006" key="3">
    <source>
        <dbReference type="Google" id="ProtNLM"/>
    </source>
</evidence>
<name>A0ABS1Y4U5_9CORY</name>
<keyword evidence="2" id="KW-1185">Reference proteome</keyword>
<dbReference type="RefSeq" id="WP_121953045.1">
    <property type="nucleotide sequence ID" value="NZ_JAACBX020000001.1"/>
</dbReference>
<dbReference type="Proteomes" id="UP001518680">
    <property type="component" value="Unassembled WGS sequence"/>
</dbReference>
<reference evidence="1 2" key="1">
    <citation type="submission" date="2021-01" db="EMBL/GenBank/DDBJ databases">
        <title>Complete genome sequences of Corynebacterium macginleyi strains isolated from infectious keratitis.</title>
        <authorList>
            <person name="Sagerfors S."/>
            <person name="Poehlein A."/>
            <person name="Soderquist B."/>
            <person name="Bruggemann H."/>
        </authorList>
    </citation>
    <scope>NUCLEOTIDE SEQUENCE [LARGE SCALE GENOMIC DNA]</scope>
    <source>
        <strain evidence="1 2">12T220</strain>
    </source>
</reference>
<organism evidence="1 2">
    <name type="scientific">Corynebacterium macginleyi</name>
    <dbReference type="NCBI Taxonomy" id="38290"/>
    <lineage>
        <taxon>Bacteria</taxon>
        <taxon>Bacillati</taxon>
        <taxon>Actinomycetota</taxon>
        <taxon>Actinomycetes</taxon>
        <taxon>Mycobacteriales</taxon>
        <taxon>Corynebacteriaceae</taxon>
        <taxon>Corynebacterium</taxon>
    </lineage>
</organism>
<protein>
    <recommendedName>
        <fullName evidence="3">MIP18 family-like domain-containing protein</fullName>
    </recommendedName>
</protein>
<accession>A0ABS1Y4U5</accession>